<feature type="compositionally biased region" description="Basic residues" evidence="6">
    <location>
        <begin position="24"/>
        <end position="39"/>
    </location>
</feature>
<protein>
    <recommendedName>
        <fullName evidence="4 5">Large ribosomal subunit protein bL34</fullName>
    </recommendedName>
</protein>
<evidence type="ECO:0000313" key="8">
    <source>
        <dbReference type="Proteomes" id="UP000386847"/>
    </source>
</evidence>
<dbReference type="EMBL" id="CP045725">
    <property type="protein sequence ID" value="QGF23308.1"/>
    <property type="molecule type" value="Genomic_DNA"/>
</dbReference>
<dbReference type="FunFam" id="1.10.287.3980:FF:000001">
    <property type="entry name" value="Mitochondrial ribosomal protein L34"/>
    <property type="match status" value="1"/>
</dbReference>
<dbReference type="InterPro" id="IPR000271">
    <property type="entry name" value="Ribosomal_bL34"/>
</dbReference>
<keyword evidence="8" id="KW-1185">Reference proteome</keyword>
<keyword evidence="3 5" id="KW-0687">Ribonucleoprotein</keyword>
<dbReference type="GO" id="GO:0005840">
    <property type="term" value="C:ribosome"/>
    <property type="evidence" value="ECO:0007669"/>
    <property type="project" value="UniProtKB-KW"/>
</dbReference>
<organism evidence="7 8">
    <name type="scientific">Raineyella fluvialis</name>
    <dbReference type="NCBI Taxonomy" id="2662261"/>
    <lineage>
        <taxon>Bacteria</taxon>
        <taxon>Bacillati</taxon>
        <taxon>Actinomycetota</taxon>
        <taxon>Actinomycetes</taxon>
        <taxon>Propionibacteriales</taxon>
        <taxon>Propionibacteriaceae</taxon>
        <taxon>Raineyella</taxon>
    </lineage>
</organism>
<feature type="region of interest" description="Disordered" evidence="6">
    <location>
        <begin position="24"/>
        <end position="45"/>
    </location>
</feature>
<dbReference type="HAMAP" id="MF_00391">
    <property type="entry name" value="Ribosomal_bL34"/>
    <property type="match status" value="1"/>
</dbReference>
<dbReference type="NCBIfam" id="TIGR01030">
    <property type="entry name" value="rpmH_bact"/>
    <property type="match status" value="1"/>
</dbReference>
<dbReference type="Gene3D" id="1.10.287.3980">
    <property type="match status" value="1"/>
</dbReference>
<dbReference type="GO" id="GO:0006412">
    <property type="term" value="P:translation"/>
    <property type="evidence" value="ECO:0007669"/>
    <property type="project" value="UniProtKB-UniRule"/>
</dbReference>
<dbReference type="PANTHER" id="PTHR14503:SF4">
    <property type="entry name" value="LARGE RIBOSOMAL SUBUNIT PROTEIN BL34M"/>
    <property type="match status" value="1"/>
</dbReference>
<dbReference type="AlphaFoldDB" id="A0A5Q2F9D8"/>
<dbReference type="Proteomes" id="UP000386847">
    <property type="component" value="Chromosome"/>
</dbReference>
<comment type="similarity">
    <text evidence="1 5">Belongs to the bacterial ribosomal protein bL34 family.</text>
</comment>
<evidence type="ECO:0000256" key="5">
    <source>
        <dbReference type="HAMAP-Rule" id="MF_00391"/>
    </source>
</evidence>
<keyword evidence="2 5" id="KW-0689">Ribosomal protein</keyword>
<evidence type="ECO:0000313" key="7">
    <source>
        <dbReference type="EMBL" id="QGF23308.1"/>
    </source>
</evidence>
<evidence type="ECO:0000256" key="1">
    <source>
        <dbReference type="ARBA" id="ARBA00010111"/>
    </source>
</evidence>
<evidence type="ECO:0000256" key="2">
    <source>
        <dbReference type="ARBA" id="ARBA00022980"/>
    </source>
</evidence>
<dbReference type="Pfam" id="PF00468">
    <property type="entry name" value="Ribosomal_L34"/>
    <property type="match status" value="1"/>
</dbReference>
<dbReference type="KEGG" id="rain:Rai3103_06105"/>
<dbReference type="GO" id="GO:0003735">
    <property type="term" value="F:structural constituent of ribosome"/>
    <property type="evidence" value="ECO:0007669"/>
    <property type="project" value="InterPro"/>
</dbReference>
<accession>A0A5Q2F9D8</accession>
<evidence type="ECO:0000256" key="4">
    <source>
        <dbReference type="ARBA" id="ARBA00035177"/>
    </source>
</evidence>
<proteinExistence type="inferred from homology"/>
<gene>
    <name evidence="5 7" type="primary">rpmH</name>
    <name evidence="7" type="ORF">Rai3103_06105</name>
</gene>
<dbReference type="GO" id="GO:1990904">
    <property type="term" value="C:ribonucleoprotein complex"/>
    <property type="evidence" value="ECO:0007669"/>
    <property type="project" value="UniProtKB-KW"/>
</dbReference>
<reference evidence="7 8" key="1">
    <citation type="submission" date="2019-10" db="EMBL/GenBank/DDBJ databases">
        <title>Genomic analysis of Raineyella sp. CBA3103.</title>
        <authorList>
            <person name="Roh S.W."/>
        </authorList>
    </citation>
    <scope>NUCLEOTIDE SEQUENCE [LARGE SCALE GENOMIC DNA]</scope>
    <source>
        <strain evidence="7 8">CBA3103</strain>
    </source>
</reference>
<dbReference type="PANTHER" id="PTHR14503">
    <property type="entry name" value="MITOCHONDRIAL RIBOSOMAL PROTEIN 34 FAMILY MEMBER"/>
    <property type="match status" value="1"/>
</dbReference>
<sequence length="45" mass="5330">MSKRTYQPSNRRRARTHGFRTKMRTRAGRATIARRRAKGREKLSA</sequence>
<evidence type="ECO:0000256" key="3">
    <source>
        <dbReference type="ARBA" id="ARBA00023274"/>
    </source>
</evidence>
<evidence type="ECO:0000256" key="6">
    <source>
        <dbReference type="SAM" id="MobiDB-lite"/>
    </source>
</evidence>
<dbReference type="RefSeq" id="WP_153571839.1">
    <property type="nucleotide sequence ID" value="NZ_CP045725.1"/>
</dbReference>
<name>A0A5Q2F9D8_9ACTN</name>